<name>A0A3L8PV54_9GAMM</name>
<keyword evidence="1" id="KW-0040">ANK repeat</keyword>
<reference evidence="2 3" key="1">
    <citation type="submission" date="2018-09" db="EMBL/GenBank/DDBJ databases">
        <title>Phylogeny of the Shewanellaceae, and recommendation for two new genera, Pseudoshewanella and Parashewanella.</title>
        <authorList>
            <person name="Wang G."/>
        </authorList>
    </citation>
    <scope>NUCLEOTIDE SEQUENCE [LARGE SCALE GENOMIC DNA]</scope>
    <source>
        <strain evidence="2 3">C51</strain>
    </source>
</reference>
<dbReference type="SMART" id="SM00248">
    <property type="entry name" value="ANK"/>
    <property type="match status" value="12"/>
</dbReference>
<accession>A0A3L8PV54</accession>
<gene>
    <name evidence="2" type="ORF">D5018_12895</name>
</gene>
<dbReference type="SUPFAM" id="SSF48403">
    <property type="entry name" value="Ankyrin repeat"/>
    <property type="match status" value="2"/>
</dbReference>
<dbReference type="RefSeq" id="WP_121839408.1">
    <property type="nucleotide sequence ID" value="NZ_ML014787.1"/>
</dbReference>
<feature type="repeat" description="ANK" evidence="1">
    <location>
        <begin position="280"/>
        <end position="302"/>
    </location>
</feature>
<dbReference type="AlphaFoldDB" id="A0A3L8PV54"/>
<dbReference type="InterPro" id="IPR052391">
    <property type="entry name" value="E3_Ligase-Neurotoxin"/>
</dbReference>
<dbReference type="PRINTS" id="PR01415">
    <property type="entry name" value="ANKYRIN"/>
</dbReference>
<dbReference type="Gene3D" id="1.25.40.20">
    <property type="entry name" value="Ankyrin repeat-containing domain"/>
    <property type="match status" value="3"/>
</dbReference>
<proteinExistence type="predicted"/>
<dbReference type="PROSITE" id="PS50297">
    <property type="entry name" value="ANK_REP_REGION"/>
    <property type="match status" value="3"/>
</dbReference>
<evidence type="ECO:0000256" key="1">
    <source>
        <dbReference type="PROSITE-ProRule" id="PRU00023"/>
    </source>
</evidence>
<dbReference type="Pfam" id="PF00023">
    <property type="entry name" value="Ank"/>
    <property type="match status" value="1"/>
</dbReference>
<feature type="repeat" description="ANK" evidence="1">
    <location>
        <begin position="144"/>
        <end position="176"/>
    </location>
</feature>
<dbReference type="PANTHER" id="PTHR24133:SF40">
    <property type="entry name" value="ANKYRIN REPEAT DOMAIN 44"/>
    <property type="match status" value="1"/>
</dbReference>
<dbReference type="Proteomes" id="UP000281474">
    <property type="component" value="Unassembled WGS sequence"/>
</dbReference>
<dbReference type="InterPro" id="IPR002110">
    <property type="entry name" value="Ankyrin_rpt"/>
</dbReference>
<evidence type="ECO:0000313" key="2">
    <source>
        <dbReference type="EMBL" id="RLV59307.1"/>
    </source>
</evidence>
<dbReference type="OrthoDB" id="671583at2"/>
<dbReference type="EMBL" id="QZEI01000038">
    <property type="protein sequence ID" value="RLV59307.1"/>
    <property type="molecule type" value="Genomic_DNA"/>
</dbReference>
<comment type="caution">
    <text evidence="2">The sequence shown here is derived from an EMBL/GenBank/DDBJ whole genome shotgun (WGS) entry which is preliminary data.</text>
</comment>
<keyword evidence="3" id="KW-1185">Reference proteome</keyword>
<organism evidence="2 3">
    <name type="scientific">Parashewanella curva</name>
    <dbReference type="NCBI Taxonomy" id="2338552"/>
    <lineage>
        <taxon>Bacteria</taxon>
        <taxon>Pseudomonadati</taxon>
        <taxon>Pseudomonadota</taxon>
        <taxon>Gammaproteobacteria</taxon>
        <taxon>Alteromonadales</taxon>
        <taxon>Shewanellaceae</taxon>
        <taxon>Parashewanella</taxon>
    </lineage>
</organism>
<protein>
    <submittedName>
        <fullName evidence="2">Ankyrin repeat domain-containing protein</fullName>
    </submittedName>
</protein>
<sequence>MASKASAPNAIDIPYFNRTIPTDAFSALGQLPIGQKFTIMLEHPDGSKSFQCTQVRECNALGLKVTKFIDTKAKKSRESKFKAIDYSVTLTPITKKDIETFITQFRLGMSTRSPELFVCCKEGNKADLETLIKSGINLNQKDEHGVTPLYYAYQNNHQGIIELLFQHGANPNITDPKGESIFLHIAEKGEVAIMRLFVQQSIPLQLNTKRASGEWTPLHLAAMHNSLEMFKIFMDAQTNKLAVTQSKRCIWHIVAENRDIHFLNVLIERKIRGGQSITVDGYTPLHLAAENGDFEVFKRLLSATNAPLLSVTQNIHCLWHLVVTRGAPRFIQLLINKNIAGIDWKDNNNSTPLLLAAQQGTLANLTLLCQSQLTSKNAKTKDQKSAWHFVARRNDPLLFDVVMKHHNVGHALEKDGKGWLPLHYATRYGSPEMFVKVLSISGTEYDALTNDQEALIHLAAYRTKAYFVQYLLPKGIGGHINALTKSGESALQLAVQKGSVETLNYLLQQSRLKKDIKTVKDSATVIHLAQQRSNTDIMKCLLADPSIKSLVNVANKHGHTPLHYCVANNRLEMLKLLISNGADVLITPKDGESLHAIAKRCKAPDCATYLATLDAFKRS</sequence>
<feature type="repeat" description="ANK" evidence="1">
    <location>
        <begin position="417"/>
        <end position="450"/>
    </location>
</feature>
<dbReference type="Pfam" id="PF12796">
    <property type="entry name" value="Ank_2"/>
    <property type="match status" value="4"/>
</dbReference>
<dbReference type="PROSITE" id="PS50088">
    <property type="entry name" value="ANK_REPEAT"/>
    <property type="match status" value="4"/>
</dbReference>
<dbReference type="PANTHER" id="PTHR24133">
    <property type="entry name" value="ANKYRIN DOMAIN-CONTAINING"/>
    <property type="match status" value="1"/>
</dbReference>
<dbReference type="InterPro" id="IPR036770">
    <property type="entry name" value="Ankyrin_rpt-contain_sf"/>
</dbReference>
<feature type="repeat" description="ANK" evidence="1">
    <location>
        <begin position="557"/>
        <end position="589"/>
    </location>
</feature>
<evidence type="ECO:0000313" key="3">
    <source>
        <dbReference type="Proteomes" id="UP000281474"/>
    </source>
</evidence>